<evidence type="ECO:0000313" key="2">
    <source>
        <dbReference type="Proteomes" id="UP000186230"/>
    </source>
</evidence>
<dbReference type="KEGG" id="gfl:GRFL_1629"/>
<name>A0A1L7I5B1_9FLAO</name>
<dbReference type="OrthoDB" id="1121502at2"/>
<organism evidence="1 2">
    <name type="scientific">Christiangramia flava JLT2011</name>
    <dbReference type="NCBI Taxonomy" id="1229726"/>
    <lineage>
        <taxon>Bacteria</taxon>
        <taxon>Pseudomonadati</taxon>
        <taxon>Bacteroidota</taxon>
        <taxon>Flavobacteriia</taxon>
        <taxon>Flavobacteriales</taxon>
        <taxon>Flavobacteriaceae</taxon>
        <taxon>Christiangramia</taxon>
    </lineage>
</organism>
<keyword evidence="2" id="KW-1185">Reference proteome</keyword>
<dbReference type="InterPro" id="IPR021533">
    <property type="entry name" value="PepSY-like"/>
</dbReference>
<dbReference type="Proteomes" id="UP000186230">
    <property type="component" value="Chromosome"/>
</dbReference>
<dbReference type="PROSITE" id="PS51257">
    <property type="entry name" value="PROKAR_LIPOPROTEIN"/>
    <property type="match status" value="1"/>
</dbReference>
<reference evidence="1 2" key="1">
    <citation type="submission" date="2016-07" db="EMBL/GenBank/DDBJ databases">
        <title>Multi-omics approach to identify versatile polysaccharide utilization systems of a marine flavobacterium Gramella flava.</title>
        <authorList>
            <person name="Tang K."/>
        </authorList>
    </citation>
    <scope>NUCLEOTIDE SEQUENCE [LARGE SCALE GENOMIC DNA]</scope>
    <source>
        <strain evidence="1 2">JLT2011</strain>
    </source>
</reference>
<proteinExistence type="predicted"/>
<accession>A0A1L7I5B1</accession>
<dbReference type="RefSeq" id="WP_083644136.1">
    <property type="nucleotide sequence ID" value="NZ_AMRU01000001.1"/>
</dbReference>
<dbReference type="AlphaFoldDB" id="A0A1L7I5B1"/>
<dbReference type="EMBL" id="CP016359">
    <property type="protein sequence ID" value="APU68353.1"/>
    <property type="molecule type" value="Genomic_DNA"/>
</dbReference>
<protein>
    <submittedName>
        <fullName evidence="1">Uncharacterized protein</fullName>
    </submittedName>
</protein>
<gene>
    <name evidence="1" type="ORF">GRFL_1629</name>
</gene>
<dbReference type="Gene3D" id="3.10.450.360">
    <property type="match status" value="1"/>
</dbReference>
<dbReference type="Pfam" id="PF11396">
    <property type="entry name" value="PepSY_like"/>
    <property type="match status" value="1"/>
</dbReference>
<dbReference type="SUPFAM" id="SSF160574">
    <property type="entry name" value="BT0923-like"/>
    <property type="match status" value="1"/>
</dbReference>
<dbReference type="STRING" id="1229726.GRFL_1629"/>
<sequence length="156" mass="18416">MKKWTQAGVFFLMFLLIACGKNSEVDSQVQEAFSKRFPDAQKVTWGKENSEEWEAEFEQNQQEFSANFNTDGKWLETEAAIPMEQLPQKISEAVKSDFSEAQIRKIFRIEQPNEFFYELELQQDNREIEVLYKESGELLEQKTVQQIEEYHQEGDD</sequence>
<evidence type="ECO:0000313" key="1">
    <source>
        <dbReference type="EMBL" id="APU68353.1"/>
    </source>
</evidence>